<evidence type="ECO:0000313" key="1">
    <source>
        <dbReference type="EMBL" id="PNT35620.1"/>
    </source>
</evidence>
<proteinExistence type="predicted"/>
<evidence type="ECO:0000313" key="2">
    <source>
        <dbReference type="Proteomes" id="UP000006729"/>
    </source>
</evidence>
<name>B9H5B0_POPTR</name>
<gene>
    <name evidence="1" type="ORF">POPTR_005G084300</name>
</gene>
<sequence length="108" mass="11745">MSVSIMASGGGSYIKSGDEMVLLGEEEVVGLGWMLSWNLLGRVWDDAVIFGDEGIGFRSVAADNMCQKLGNWIPSCVSSDHLENGVTSLQDLLSMYGRLYMGEIRSFS</sequence>
<keyword evidence="2" id="KW-1185">Reference proteome</keyword>
<dbReference type="AlphaFoldDB" id="B9H5B0"/>
<organism evidence="1 2">
    <name type="scientific">Populus trichocarpa</name>
    <name type="common">Western balsam poplar</name>
    <name type="synonym">Populus balsamifera subsp. trichocarpa</name>
    <dbReference type="NCBI Taxonomy" id="3694"/>
    <lineage>
        <taxon>Eukaryota</taxon>
        <taxon>Viridiplantae</taxon>
        <taxon>Streptophyta</taxon>
        <taxon>Embryophyta</taxon>
        <taxon>Tracheophyta</taxon>
        <taxon>Spermatophyta</taxon>
        <taxon>Magnoliopsida</taxon>
        <taxon>eudicotyledons</taxon>
        <taxon>Gunneridae</taxon>
        <taxon>Pentapetalae</taxon>
        <taxon>rosids</taxon>
        <taxon>fabids</taxon>
        <taxon>Malpighiales</taxon>
        <taxon>Salicaceae</taxon>
        <taxon>Saliceae</taxon>
        <taxon>Populus</taxon>
    </lineage>
</organism>
<dbReference type="EMBL" id="CM009294">
    <property type="protein sequence ID" value="PNT35620.1"/>
    <property type="molecule type" value="Genomic_DNA"/>
</dbReference>
<dbReference type="InParanoid" id="B9H5B0"/>
<reference evidence="1 2" key="1">
    <citation type="journal article" date="2006" name="Science">
        <title>The genome of black cottonwood, Populus trichocarpa (Torr. &amp; Gray).</title>
        <authorList>
            <person name="Tuskan G.A."/>
            <person name="Difazio S."/>
            <person name="Jansson S."/>
            <person name="Bohlmann J."/>
            <person name="Grigoriev I."/>
            <person name="Hellsten U."/>
            <person name="Putnam N."/>
            <person name="Ralph S."/>
            <person name="Rombauts S."/>
            <person name="Salamov A."/>
            <person name="Schein J."/>
            <person name="Sterck L."/>
            <person name="Aerts A."/>
            <person name="Bhalerao R.R."/>
            <person name="Bhalerao R.P."/>
            <person name="Blaudez D."/>
            <person name="Boerjan W."/>
            <person name="Brun A."/>
            <person name="Brunner A."/>
            <person name="Busov V."/>
            <person name="Campbell M."/>
            <person name="Carlson J."/>
            <person name="Chalot M."/>
            <person name="Chapman J."/>
            <person name="Chen G.L."/>
            <person name="Cooper D."/>
            <person name="Coutinho P.M."/>
            <person name="Couturier J."/>
            <person name="Covert S."/>
            <person name="Cronk Q."/>
            <person name="Cunningham R."/>
            <person name="Davis J."/>
            <person name="Degroeve S."/>
            <person name="Dejardin A."/>
            <person name="Depamphilis C."/>
            <person name="Detter J."/>
            <person name="Dirks B."/>
            <person name="Dubchak I."/>
            <person name="Duplessis S."/>
            <person name="Ehlting J."/>
            <person name="Ellis B."/>
            <person name="Gendler K."/>
            <person name="Goodstein D."/>
            <person name="Gribskov M."/>
            <person name="Grimwood J."/>
            <person name="Groover A."/>
            <person name="Gunter L."/>
            <person name="Hamberger B."/>
            <person name="Heinze B."/>
            <person name="Helariutta Y."/>
            <person name="Henrissat B."/>
            <person name="Holligan D."/>
            <person name="Holt R."/>
            <person name="Huang W."/>
            <person name="Islam-Faridi N."/>
            <person name="Jones S."/>
            <person name="Jones-Rhoades M."/>
            <person name="Jorgensen R."/>
            <person name="Joshi C."/>
            <person name="Kangasjarvi J."/>
            <person name="Karlsson J."/>
            <person name="Kelleher C."/>
            <person name="Kirkpatrick R."/>
            <person name="Kirst M."/>
            <person name="Kohler A."/>
            <person name="Kalluri U."/>
            <person name="Larimer F."/>
            <person name="Leebens-Mack J."/>
            <person name="Leple J.C."/>
            <person name="Locascio P."/>
            <person name="Lou Y."/>
            <person name="Lucas S."/>
            <person name="Martin F."/>
            <person name="Montanini B."/>
            <person name="Napoli C."/>
            <person name="Nelson D.R."/>
            <person name="Nelson C."/>
            <person name="Nieminen K."/>
            <person name="Nilsson O."/>
            <person name="Pereda V."/>
            <person name="Peter G."/>
            <person name="Philippe R."/>
            <person name="Pilate G."/>
            <person name="Poliakov A."/>
            <person name="Razumovskaya J."/>
            <person name="Richardson P."/>
            <person name="Rinaldi C."/>
            <person name="Ritland K."/>
            <person name="Rouze P."/>
            <person name="Ryaboy D."/>
            <person name="Schmutz J."/>
            <person name="Schrader J."/>
            <person name="Segerman B."/>
            <person name="Shin H."/>
            <person name="Siddiqui A."/>
            <person name="Sterky F."/>
            <person name="Terry A."/>
            <person name="Tsai C.J."/>
            <person name="Uberbacher E."/>
            <person name="Unneberg P."/>
            <person name="Vahala J."/>
            <person name="Wall K."/>
            <person name="Wessler S."/>
            <person name="Yang G."/>
            <person name="Yin T."/>
            <person name="Douglas C."/>
            <person name="Marra M."/>
            <person name="Sandberg G."/>
            <person name="Van de Peer Y."/>
            <person name="Rokhsar D."/>
        </authorList>
    </citation>
    <scope>NUCLEOTIDE SEQUENCE [LARGE SCALE GENOMIC DNA]</scope>
    <source>
        <strain evidence="2">cv. Nisqually</strain>
    </source>
</reference>
<accession>B9H5B0</accession>
<dbReference type="Proteomes" id="UP000006729">
    <property type="component" value="Chromosome 5"/>
</dbReference>
<protein>
    <submittedName>
        <fullName evidence="1">Uncharacterized protein</fullName>
    </submittedName>
</protein>
<dbReference type="HOGENOM" id="CLU_2201563_0_0_1"/>